<protein>
    <submittedName>
        <fullName evidence="2">DUF1439 domain-containing protein</fullName>
    </submittedName>
</protein>
<name>A0A9X1ZW22_9GAMM</name>
<proteinExistence type="predicted"/>
<dbReference type="AlphaFoldDB" id="A0A9X1ZW22"/>
<keyword evidence="1" id="KW-0732">Signal</keyword>
<evidence type="ECO:0000256" key="1">
    <source>
        <dbReference type="SAM" id="SignalP"/>
    </source>
</evidence>
<dbReference type="InterPro" id="IPR010835">
    <property type="entry name" value="DUF1439"/>
</dbReference>
<dbReference type="Pfam" id="PF07273">
    <property type="entry name" value="DUF1439"/>
    <property type="match status" value="1"/>
</dbReference>
<accession>A0A9X1ZW22</accession>
<comment type="caution">
    <text evidence="2">The sequence shown here is derived from an EMBL/GenBank/DDBJ whole genome shotgun (WGS) entry which is preliminary data.</text>
</comment>
<evidence type="ECO:0000313" key="2">
    <source>
        <dbReference type="EMBL" id="MCL1143436.1"/>
    </source>
</evidence>
<sequence>MNTLKLICTSALLMLTGCASQYSITESEIEDYLNNEMHFEVKQGNQIIGINLVLNDMQVSLGDKPNTMGLTATTKVSIRNPLMPISAKLNTTFEAEPWYDTETKSVYLRNLNLVNVTAEPADIEKALTSATPQVMAFVRGFLETQPVYTLDMKDSNQALMAKMTKELAVQKGKLVVKF</sequence>
<dbReference type="PROSITE" id="PS51257">
    <property type="entry name" value="PROKAR_LIPOPROTEIN"/>
    <property type="match status" value="1"/>
</dbReference>
<evidence type="ECO:0000313" key="3">
    <source>
        <dbReference type="Proteomes" id="UP001139333"/>
    </source>
</evidence>
<organism evidence="2 3">
    <name type="scientific">Shewanella gaetbuli</name>
    <dbReference type="NCBI Taxonomy" id="220752"/>
    <lineage>
        <taxon>Bacteria</taxon>
        <taxon>Pseudomonadati</taxon>
        <taxon>Pseudomonadota</taxon>
        <taxon>Gammaproteobacteria</taxon>
        <taxon>Alteromonadales</taxon>
        <taxon>Shewanellaceae</taxon>
        <taxon>Shewanella</taxon>
    </lineage>
</organism>
<reference evidence="2" key="1">
    <citation type="submission" date="2022-01" db="EMBL/GenBank/DDBJ databases">
        <title>Whole genome-based taxonomy of the Shewanellaceae.</title>
        <authorList>
            <person name="Martin-Rodriguez A.J."/>
        </authorList>
    </citation>
    <scope>NUCLEOTIDE SEQUENCE</scope>
    <source>
        <strain evidence="2">DSM 16422</strain>
    </source>
</reference>
<gene>
    <name evidence="2" type="ORF">L2672_12110</name>
</gene>
<dbReference type="RefSeq" id="WP_248996117.1">
    <property type="nucleotide sequence ID" value="NZ_JAKIKP010000009.1"/>
</dbReference>
<feature type="signal peptide" evidence="1">
    <location>
        <begin position="1"/>
        <end position="21"/>
    </location>
</feature>
<dbReference type="Gene3D" id="3.15.10.40">
    <property type="entry name" value="Uncharacterised protein PF07273, DUF1439"/>
    <property type="match status" value="1"/>
</dbReference>
<dbReference type="EMBL" id="JAKIKP010000009">
    <property type="protein sequence ID" value="MCL1143436.1"/>
    <property type="molecule type" value="Genomic_DNA"/>
</dbReference>
<dbReference type="Proteomes" id="UP001139333">
    <property type="component" value="Unassembled WGS sequence"/>
</dbReference>
<keyword evidence="3" id="KW-1185">Reference proteome</keyword>
<feature type="chain" id="PRO_5040855173" evidence="1">
    <location>
        <begin position="22"/>
        <end position="178"/>
    </location>
</feature>